<comment type="similarity">
    <text evidence="2">Belongs to the Nudix hydrolase family. NudF subfamily.</text>
</comment>
<sequence length="299" mass="32265">MAALEVSGRDDPRLDDPALLALILGPGGTGGAARLAFWQAATLGQAAPDPALERRLAGDILALMGRYPADRLAQLRGPMLSRAASALRADRRAANGPLDGAVEVSEWAHPFRGFFAVEVADLRHRRFAGGMTGPIRREMFVATDAVTVLPYDPLRDRVLLVEQFRAGPLARGEARPWLIEAVAGRIDAGETPEQAARREAAEEAGIALGALIPVADYYPSPGAMTEYLYSYVALADLPEGTGGLHGLESEGEDIRTHVIPFDQAMRWMAEGRLANAPLILSLFWLARERERLRGTARGL</sequence>
<evidence type="ECO:0000256" key="6">
    <source>
        <dbReference type="ARBA" id="ARBA00022801"/>
    </source>
</evidence>
<dbReference type="Proteomes" id="UP000277498">
    <property type="component" value="Unassembled WGS sequence"/>
</dbReference>
<dbReference type="InterPro" id="IPR000086">
    <property type="entry name" value="NUDIX_hydrolase_dom"/>
</dbReference>
<gene>
    <name evidence="16" type="primary">nudF</name>
    <name evidence="16" type="ORF">XINFAN_02643</name>
</gene>
<dbReference type="GO" id="GO:0019144">
    <property type="term" value="F:ADP-sugar diphosphatase activity"/>
    <property type="evidence" value="ECO:0007669"/>
    <property type="project" value="TreeGrafter"/>
</dbReference>
<evidence type="ECO:0000256" key="2">
    <source>
        <dbReference type="ARBA" id="ARBA00007482"/>
    </source>
</evidence>
<evidence type="ECO:0000256" key="9">
    <source>
        <dbReference type="ARBA" id="ARBA00030162"/>
    </source>
</evidence>
<evidence type="ECO:0000259" key="15">
    <source>
        <dbReference type="PROSITE" id="PS51462"/>
    </source>
</evidence>
<feature type="short sequence motif" description="Nudix box" evidence="14">
    <location>
        <begin position="184"/>
        <end position="206"/>
    </location>
</feature>
<accession>A0A3P5XPJ1</accession>
<feature type="binding site" evidence="13">
    <location>
        <position position="199"/>
    </location>
    <ligand>
        <name>Mg(2+)</name>
        <dbReference type="ChEBI" id="CHEBI:18420"/>
        <label>1</label>
    </ligand>
</feature>
<dbReference type="InterPro" id="IPR015797">
    <property type="entry name" value="NUDIX_hydrolase-like_dom_sf"/>
</dbReference>
<evidence type="ECO:0000256" key="4">
    <source>
        <dbReference type="ARBA" id="ARBA00013297"/>
    </source>
</evidence>
<evidence type="ECO:0000256" key="5">
    <source>
        <dbReference type="ARBA" id="ARBA00022723"/>
    </source>
</evidence>
<feature type="domain" description="Nudix hydrolase" evidence="15">
    <location>
        <begin position="141"/>
        <end position="281"/>
    </location>
</feature>
<evidence type="ECO:0000256" key="3">
    <source>
        <dbReference type="ARBA" id="ARBA00012453"/>
    </source>
</evidence>
<proteinExistence type="inferred from homology"/>
<dbReference type="GO" id="GO:0046872">
    <property type="term" value="F:metal ion binding"/>
    <property type="evidence" value="ECO:0007669"/>
    <property type="project" value="UniProtKB-KW"/>
</dbReference>
<dbReference type="PANTHER" id="PTHR11839">
    <property type="entry name" value="UDP/ADP-SUGAR PYROPHOSPHATASE"/>
    <property type="match status" value="1"/>
</dbReference>
<evidence type="ECO:0000256" key="14">
    <source>
        <dbReference type="PIRSR" id="PIRSR604385-3"/>
    </source>
</evidence>
<protein>
    <recommendedName>
        <fullName evidence="4">ADP-ribose pyrophosphatase</fullName>
        <ecNumber evidence="3">3.6.1.13</ecNumber>
    </recommendedName>
    <alternativeName>
        <fullName evidence="9">ADP-ribose diphosphatase</fullName>
    </alternativeName>
    <alternativeName>
        <fullName evidence="11">ADP-ribose phosphohydrolase</fullName>
    </alternativeName>
    <alternativeName>
        <fullName evidence="10">Adenosine diphosphoribose pyrophosphatase</fullName>
    </alternativeName>
</protein>
<evidence type="ECO:0000313" key="16">
    <source>
        <dbReference type="EMBL" id="VDC30694.1"/>
    </source>
</evidence>
<dbReference type="EMBL" id="UXAW01000081">
    <property type="protein sequence ID" value="VDC30694.1"/>
    <property type="molecule type" value="Genomic_DNA"/>
</dbReference>
<comment type="catalytic activity">
    <reaction evidence="12">
        <text>ADP-D-ribose + H2O = D-ribose 5-phosphate + AMP + 2 H(+)</text>
        <dbReference type="Rhea" id="RHEA:10412"/>
        <dbReference type="ChEBI" id="CHEBI:15377"/>
        <dbReference type="ChEBI" id="CHEBI:15378"/>
        <dbReference type="ChEBI" id="CHEBI:57967"/>
        <dbReference type="ChEBI" id="CHEBI:78346"/>
        <dbReference type="ChEBI" id="CHEBI:456215"/>
        <dbReference type="EC" id="3.6.1.13"/>
    </reaction>
</comment>
<dbReference type="InterPro" id="IPR004385">
    <property type="entry name" value="NDP_pyrophosphatase"/>
</dbReference>
<keyword evidence="5 13" id="KW-0479">Metal-binding</keyword>
<name>A0A3P5XPJ1_9RHOB</name>
<feature type="binding site" evidence="13">
    <location>
        <position position="203"/>
    </location>
    <ligand>
        <name>Mg(2+)</name>
        <dbReference type="ChEBI" id="CHEBI:18420"/>
        <label>1</label>
    </ligand>
</feature>
<comment type="cofactor">
    <cofactor evidence="1 13">
        <name>Mg(2+)</name>
        <dbReference type="ChEBI" id="CHEBI:18420"/>
    </cofactor>
</comment>
<evidence type="ECO:0000313" key="17">
    <source>
        <dbReference type="Proteomes" id="UP000277498"/>
    </source>
</evidence>
<keyword evidence="7 13" id="KW-0460">Magnesium</keyword>
<dbReference type="PANTHER" id="PTHR11839:SF5">
    <property type="entry name" value="ADP-RIBOSE PYROPHOSPHATASE"/>
    <property type="match status" value="1"/>
</dbReference>
<feature type="binding site" evidence="13">
    <location>
        <position position="252"/>
    </location>
    <ligand>
        <name>Mg(2+)</name>
        <dbReference type="ChEBI" id="CHEBI:18420"/>
        <label>1</label>
    </ligand>
</feature>
<dbReference type="AlphaFoldDB" id="A0A3P5XPJ1"/>
<dbReference type="NCBIfam" id="TIGR00052">
    <property type="entry name" value="nudix-type nucleoside diphosphatase, YffH/AdpP family"/>
    <property type="match status" value="1"/>
</dbReference>
<dbReference type="GO" id="GO:0047631">
    <property type="term" value="F:ADP-ribose diphosphatase activity"/>
    <property type="evidence" value="ECO:0007669"/>
    <property type="project" value="UniProtKB-EC"/>
</dbReference>
<evidence type="ECO:0000256" key="10">
    <source>
        <dbReference type="ARBA" id="ARBA00030308"/>
    </source>
</evidence>
<dbReference type="PROSITE" id="PS00893">
    <property type="entry name" value="NUDIX_BOX"/>
    <property type="match status" value="1"/>
</dbReference>
<dbReference type="PROSITE" id="PS51462">
    <property type="entry name" value="NUDIX"/>
    <property type="match status" value="1"/>
</dbReference>
<dbReference type="SUPFAM" id="SSF55811">
    <property type="entry name" value="Nudix"/>
    <property type="match status" value="1"/>
</dbReference>
<keyword evidence="6 16" id="KW-0378">Hydrolase</keyword>
<feature type="binding site" evidence="13">
    <location>
        <position position="183"/>
    </location>
    <ligand>
        <name>Mg(2+)</name>
        <dbReference type="ChEBI" id="CHEBI:18420"/>
        <label>1</label>
    </ligand>
</feature>
<evidence type="ECO:0000256" key="7">
    <source>
        <dbReference type="ARBA" id="ARBA00022842"/>
    </source>
</evidence>
<dbReference type="InterPro" id="IPR020084">
    <property type="entry name" value="NUDIX_hydrolase_CS"/>
</dbReference>
<evidence type="ECO:0000256" key="1">
    <source>
        <dbReference type="ARBA" id="ARBA00001946"/>
    </source>
</evidence>
<dbReference type="Pfam" id="PF00293">
    <property type="entry name" value="NUDIX"/>
    <property type="match status" value="1"/>
</dbReference>
<dbReference type="GO" id="GO:0006753">
    <property type="term" value="P:nucleoside phosphate metabolic process"/>
    <property type="evidence" value="ECO:0007669"/>
    <property type="project" value="TreeGrafter"/>
</dbReference>
<evidence type="ECO:0000256" key="12">
    <source>
        <dbReference type="ARBA" id="ARBA00049546"/>
    </source>
</evidence>
<dbReference type="EC" id="3.6.1.13" evidence="3"/>
<dbReference type="RefSeq" id="WP_160144619.1">
    <property type="nucleotide sequence ID" value="NZ_UXAW01000081.1"/>
</dbReference>
<evidence type="ECO:0000256" key="11">
    <source>
        <dbReference type="ARBA" id="ARBA00033056"/>
    </source>
</evidence>
<reference evidence="16 17" key="1">
    <citation type="submission" date="2018-11" db="EMBL/GenBank/DDBJ databases">
        <authorList>
            <person name="Criscuolo A."/>
        </authorList>
    </citation>
    <scope>NUCLEOTIDE SEQUENCE [LARGE SCALE GENOMIC DNA]</scope>
    <source>
        <strain evidence="16">ACIP111625</strain>
    </source>
</reference>
<evidence type="ECO:0000256" key="13">
    <source>
        <dbReference type="PIRSR" id="PIRSR604385-2"/>
    </source>
</evidence>
<dbReference type="CDD" id="cd24155">
    <property type="entry name" value="NUDIX_ADPRase"/>
    <property type="match status" value="1"/>
</dbReference>
<organism evidence="16 17">
    <name type="scientific">Pseudogemmobacter humi</name>
    <dbReference type="NCBI Taxonomy" id="2483812"/>
    <lineage>
        <taxon>Bacteria</taxon>
        <taxon>Pseudomonadati</taxon>
        <taxon>Pseudomonadota</taxon>
        <taxon>Alphaproteobacteria</taxon>
        <taxon>Rhodobacterales</taxon>
        <taxon>Paracoccaceae</taxon>
        <taxon>Pseudogemmobacter</taxon>
    </lineage>
</organism>
<evidence type="ECO:0000256" key="8">
    <source>
        <dbReference type="ARBA" id="ARBA00025164"/>
    </source>
</evidence>
<keyword evidence="17" id="KW-1185">Reference proteome</keyword>
<dbReference type="GO" id="GO:0019693">
    <property type="term" value="P:ribose phosphate metabolic process"/>
    <property type="evidence" value="ECO:0007669"/>
    <property type="project" value="TreeGrafter"/>
</dbReference>
<dbReference type="GO" id="GO:0005829">
    <property type="term" value="C:cytosol"/>
    <property type="evidence" value="ECO:0007669"/>
    <property type="project" value="TreeGrafter"/>
</dbReference>
<dbReference type="Gene3D" id="3.90.79.10">
    <property type="entry name" value="Nucleoside Triphosphate Pyrophosphohydrolase"/>
    <property type="match status" value="1"/>
</dbReference>
<dbReference type="OrthoDB" id="5292471at2"/>
<comment type="function">
    <text evidence="8">Acts on ADP-mannose and ADP-glucose as well as ADP-ribose. Prevents glycogen biosynthesis. The reaction catalyzed by this enzyme is a limiting step of the gluconeogenic process.</text>
</comment>